<reference evidence="1 2" key="1">
    <citation type="submission" date="2015-01" db="EMBL/GenBank/DDBJ databases">
        <title>The Genome Sequence of Capronia semiimmersa CBS27337.</title>
        <authorList>
            <consortium name="The Broad Institute Genomics Platform"/>
            <person name="Cuomo C."/>
            <person name="de Hoog S."/>
            <person name="Gorbushina A."/>
            <person name="Stielow B."/>
            <person name="Teixiera M."/>
            <person name="Abouelleil A."/>
            <person name="Chapman S.B."/>
            <person name="Priest M."/>
            <person name="Young S.K."/>
            <person name="Wortman J."/>
            <person name="Nusbaum C."/>
            <person name="Birren B."/>
        </authorList>
    </citation>
    <scope>NUCLEOTIDE SEQUENCE [LARGE SCALE GENOMIC DNA]</scope>
    <source>
        <strain evidence="1 2">CBS 27337</strain>
    </source>
</reference>
<proteinExistence type="predicted"/>
<dbReference type="Proteomes" id="UP000054266">
    <property type="component" value="Unassembled WGS sequence"/>
</dbReference>
<dbReference type="AlphaFoldDB" id="A0A0D2FSJ5"/>
<organism evidence="1 2">
    <name type="scientific">Phialophora macrospora</name>
    <dbReference type="NCBI Taxonomy" id="1851006"/>
    <lineage>
        <taxon>Eukaryota</taxon>
        <taxon>Fungi</taxon>
        <taxon>Dikarya</taxon>
        <taxon>Ascomycota</taxon>
        <taxon>Pezizomycotina</taxon>
        <taxon>Eurotiomycetes</taxon>
        <taxon>Chaetothyriomycetidae</taxon>
        <taxon>Chaetothyriales</taxon>
        <taxon>Herpotrichiellaceae</taxon>
        <taxon>Phialophora</taxon>
    </lineage>
</organism>
<evidence type="ECO:0000313" key="2">
    <source>
        <dbReference type="Proteomes" id="UP000054266"/>
    </source>
</evidence>
<protein>
    <submittedName>
        <fullName evidence="1">Uncharacterized protein</fullName>
    </submittedName>
</protein>
<keyword evidence="2" id="KW-1185">Reference proteome</keyword>
<dbReference type="HOGENOM" id="CLU_1219566_0_0_1"/>
<sequence>MMPWFHGGWLPWDQSQRSRCRPPAEKFQILPWILDSGVVFDINEATCPVSPSAGQSWDGKYAKLTGPCAQPGKRSNGDRVNLKVSKGTGVKDVGMESTFHTIRKNWSLRIFNVVQDMGSAVATARKIATHCITALRDCGLELDKDMEPEKPLDALPKPVKLKPLDKFSFGADSEYEPAKAPAPIVMNTGSERIIASRAMGFSYLPTFCDPSTVLPCLLSVIAETARW</sequence>
<gene>
    <name evidence="1" type="ORF">PV04_03573</name>
</gene>
<evidence type="ECO:0000313" key="1">
    <source>
        <dbReference type="EMBL" id="KIW71398.1"/>
    </source>
</evidence>
<name>A0A0D2FSJ5_9EURO</name>
<dbReference type="EMBL" id="KN846957">
    <property type="protein sequence ID" value="KIW71398.1"/>
    <property type="molecule type" value="Genomic_DNA"/>
</dbReference>
<accession>A0A0D2FSJ5</accession>